<evidence type="ECO:0000259" key="10">
    <source>
        <dbReference type="Pfam" id="PF02771"/>
    </source>
</evidence>
<accession>A0ABV2GDP8</accession>
<keyword evidence="12" id="KW-1185">Reference proteome</keyword>
<gene>
    <name evidence="11" type="ORF">ABID49_002335</name>
</gene>
<reference evidence="11 12" key="1">
    <citation type="submission" date="2024-06" db="EMBL/GenBank/DDBJ databases">
        <title>Genomic Encyclopedia of Type Strains, Phase IV (KMG-IV): sequencing the most valuable type-strain genomes for metagenomic binning, comparative biology and taxonomic classification.</title>
        <authorList>
            <person name="Goeker M."/>
        </authorList>
    </citation>
    <scope>NUCLEOTIDE SEQUENCE [LARGE SCALE GENOMIC DNA]</scope>
    <source>
        <strain evidence="11 12">DSM 26128</strain>
    </source>
</reference>
<comment type="caution">
    <text evidence="11">The sequence shown here is derived from an EMBL/GenBank/DDBJ whole genome shotgun (WGS) entry which is preliminary data.</text>
</comment>
<evidence type="ECO:0000256" key="5">
    <source>
        <dbReference type="ARBA" id="ARBA00023002"/>
    </source>
</evidence>
<dbReference type="InterPro" id="IPR006091">
    <property type="entry name" value="Acyl-CoA_Oxase/DH_mid-dom"/>
</dbReference>
<dbReference type="InterPro" id="IPR037069">
    <property type="entry name" value="AcylCoA_DH/ox_N_sf"/>
</dbReference>
<dbReference type="Pfam" id="PF02771">
    <property type="entry name" value="Acyl-CoA_dh_N"/>
    <property type="match status" value="1"/>
</dbReference>
<feature type="domain" description="Acyl-CoA dehydrogenase/oxidase C-terminal" evidence="8">
    <location>
        <begin position="244"/>
        <end position="360"/>
    </location>
</feature>
<evidence type="ECO:0000313" key="12">
    <source>
        <dbReference type="Proteomes" id="UP001549099"/>
    </source>
</evidence>
<dbReference type="PANTHER" id="PTHR43884:SF25">
    <property type="entry name" value="ACYL-COA DEHYDROGENASE YDBM-RELATED"/>
    <property type="match status" value="1"/>
</dbReference>
<evidence type="ECO:0000256" key="4">
    <source>
        <dbReference type="ARBA" id="ARBA00022827"/>
    </source>
</evidence>
<dbReference type="Gene3D" id="1.20.140.10">
    <property type="entry name" value="Butyryl-CoA Dehydrogenase, subunit A, domain 3"/>
    <property type="match status" value="1"/>
</dbReference>
<dbReference type="InterPro" id="IPR036250">
    <property type="entry name" value="AcylCo_DH-like_C"/>
</dbReference>
<evidence type="ECO:0000256" key="7">
    <source>
        <dbReference type="SAM" id="MobiDB-lite"/>
    </source>
</evidence>
<dbReference type="Gene3D" id="2.40.110.10">
    <property type="entry name" value="Butyryl-CoA Dehydrogenase, subunit A, domain 2"/>
    <property type="match status" value="1"/>
</dbReference>
<dbReference type="InterPro" id="IPR009075">
    <property type="entry name" value="AcylCo_DH/oxidase_C"/>
</dbReference>
<dbReference type="Gene3D" id="1.10.540.10">
    <property type="entry name" value="Acyl-CoA dehydrogenase/oxidase, N-terminal domain"/>
    <property type="match status" value="1"/>
</dbReference>
<feature type="domain" description="Acyl-CoA oxidase/dehydrogenase middle" evidence="9">
    <location>
        <begin position="125"/>
        <end position="216"/>
    </location>
</feature>
<evidence type="ECO:0000313" key="11">
    <source>
        <dbReference type="EMBL" id="MET3576417.1"/>
    </source>
</evidence>
<evidence type="ECO:0000256" key="6">
    <source>
        <dbReference type="RuleBase" id="RU362125"/>
    </source>
</evidence>
<dbReference type="PANTHER" id="PTHR43884">
    <property type="entry name" value="ACYL-COA DEHYDROGENASE"/>
    <property type="match status" value="1"/>
</dbReference>
<name>A0ABV2GDP8_9BACL</name>
<dbReference type="PIRSF" id="PIRSF016578">
    <property type="entry name" value="HsaA"/>
    <property type="match status" value="1"/>
</dbReference>
<proteinExistence type="inferred from homology"/>
<dbReference type="SUPFAM" id="SSF56645">
    <property type="entry name" value="Acyl-CoA dehydrogenase NM domain-like"/>
    <property type="match status" value="1"/>
</dbReference>
<dbReference type="RefSeq" id="WP_354198443.1">
    <property type="nucleotide sequence ID" value="NZ_JBEPLW010000022.1"/>
</dbReference>
<dbReference type="InterPro" id="IPR046373">
    <property type="entry name" value="Acyl-CoA_Oxase/DH_mid-dom_sf"/>
</dbReference>
<evidence type="ECO:0000259" key="8">
    <source>
        <dbReference type="Pfam" id="PF00441"/>
    </source>
</evidence>
<evidence type="ECO:0000256" key="1">
    <source>
        <dbReference type="ARBA" id="ARBA00001974"/>
    </source>
</evidence>
<evidence type="ECO:0000256" key="2">
    <source>
        <dbReference type="ARBA" id="ARBA00009347"/>
    </source>
</evidence>
<dbReference type="InterPro" id="IPR009100">
    <property type="entry name" value="AcylCoA_DH/oxidase_NM_dom_sf"/>
</dbReference>
<sequence length="405" mass="44670">MNLWIQTEQQRQWAERLETLGRQFAENAQQRDEDGEYPEKQIRELAASGYTALAVPEAFGGTGIGVYEMVLFQETIAKYDENVALSIGWNLGIAGSIFEKRDWTPEMLRFFADELLGGALVNRSVSEAVTGSPSRGGRPGTTAVRDGGSYLLNGRKAFTTGSPTLTYFITSAWVEDQEQIGFFLLHKDLDGLQVEETWDVISMRGTGSHDLVLDNVRVGEEALVELPGKSSGGPKFDGWLLHIPATYLGIAQAARDYAISFADQHSPNSIKGPISELPNVRSLIGEIELELTQARHLIYSVAQAWDNPDRRPFLTNEVPAAKTAVTNAAVSIVDKAMRIAGAKSLQRTNPLQRLYRNVRAGLHNPPADDITIRALAESAIESVRRRNSVQNGHRQKANPIRGEMK</sequence>
<dbReference type="EMBL" id="JBEPLW010000022">
    <property type="protein sequence ID" value="MET3576417.1"/>
    <property type="molecule type" value="Genomic_DNA"/>
</dbReference>
<comment type="similarity">
    <text evidence="2 6">Belongs to the acyl-CoA dehydrogenase family.</text>
</comment>
<keyword evidence="5 6" id="KW-0560">Oxidoreductase</keyword>
<dbReference type="CDD" id="cd00567">
    <property type="entry name" value="ACAD"/>
    <property type="match status" value="1"/>
</dbReference>
<dbReference type="Proteomes" id="UP001549099">
    <property type="component" value="Unassembled WGS sequence"/>
</dbReference>
<dbReference type="Pfam" id="PF00441">
    <property type="entry name" value="Acyl-CoA_dh_1"/>
    <property type="match status" value="1"/>
</dbReference>
<organism evidence="11 12">
    <name type="scientific">Bhargavaea ullalensis</name>
    <dbReference type="NCBI Taxonomy" id="1265685"/>
    <lineage>
        <taxon>Bacteria</taxon>
        <taxon>Bacillati</taxon>
        <taxon>Bacillota</taxon>
        <taxon>Bacilli</taxon>
        <taxon>Bacillales</taxon>
        <taxon>Caryophanaceae</taxon>
        <taxon>Bhargavaea</taxon>
    </lineage>
</organism>
<feature type="domain" description="Acyl-CoA dehydrogenase/oxidase N-terminal" evidence="10">
    <location>
        <begin position="7"/>
        <end position="95"/>
    </location>
</feature>
<evidence type="ECO:0000256" key="3">
    <source>
        <dbReference type="ARBA" id="ARBA00022630"/>
    </source>
</evidence>
<evidence type="ECO:0000259" key="9">
    <source>
        <dbReference type="Pfam" id="PF02770"/>
    </source>
</evidence>
<dbReference type="SUPFAM" id="SSF47203">
    <property type="entry name" value="Acyl-CoA dehydrogenase C-terminal domain-like"/>
    <property type="match status" value="1"/>
</dbReference>
<protein>
    <submittedName>
        <fullName evidence="11">Alkylation response protein AidB-like acyl-CoA dehydrogenase</fullName>
    </submittedName>
</protein>
<dbReference type="InterPro" id="IPR013786">
    <property type="entry name" value="AcylCoA_DH/ox_N"/>
</dbReference>
<keyword evidence="4 6" id="KW-0274">FAD</keyword>
<feature type="region of interest" description="Disordered" evidence="7">
    <location>
        <begin position="384"/>
        <end position="405"/>
    </location>
</feature>
<comment type="cofactor">
    <cofactor evidence="1 6">
        <name>FAD</name>
        <dbReference type="ChEBI" id="CHEBI:57692"/>
    </cofactor>
</comment>
<keyword evidence="3 6" id="KW-0285">Flavoprotein</keyword>
<dbReference type="Pfam" id="PF02770">
    <property type="entry name" value="Acyl-CoA_dh_M"/>
    <property type="match status" value="1"/>
</dbReference>